<accession>H1L0Z9</accession>
<proteinExistence type="inferred from homology"/>
<gene>
    <name evidence="11" type="ORF">MetfoDRAFT_1723</name>
</gene>
<dbReference type="GO" id="GO:0005737">
    <property type="term" value="C:cytoplasm"/>
    <property type="evidence" value="ECO:0007669"/>
    <property type="project" value="UniProtKB-SubCell"/>
</dbReference>
<sequence length="153" mass="17002">MIKKGDKVKVHYVGRLVSGEIFDTSMEDVAKEEGIYNPERIYEPIEFVVGEGALIEGFEEAVVGMDIGEEKTVTIPAEKAYGERNEMLIQKVPLVAFEGADFEPEEGMMILAEGIPARITEVTDEYVTLDFNHELAGEDLVFTIVVVGKEDNE</sequence>
<protein>
    <recommendedName>
        <fullName evidence="9">Peptidyl-prolyl cis-trans isomerase</fullName>
        <ecNumber evidence="9">5.2.1.8</ecNumber>
    </recommendedName>
</protein>
<keyword evidence="6" id="KW-0143">Chaperone</keyword>
<dbReference type="Pfam" id="PF00254">
    <property type="entry name" value="FKBP_C"/>
    <property type="match status" value="1"/>
</dbReference>
<evidence type="ECO:0000313" key="11">
    <source>
        <dbReference type="EMBL" id="EHP84258.1"/>
    </source>
</evidence>
<dbReference type="PATRIC" id="fig|647171.4.peg.1663"/>
<evidence type="ECO:0000256" key="8">
    <source>
        <dbReference type="PROSITE-ProRule" id="PRU00277"/>
    </source>
</evidence>
<dbReference type="RefSeq" id="WP_007045146.1">
    <property type="nucleotide sequence ID" value="NZ_AGJL01000056.1"/>
</dbReference>
<keyword evidence="5 8" id="KW-0697">Rotamase</keyword>
<dbReference type="PANTHER" id="PTHR47861">
    <property type="entry name" value="FKBP-TYPE PEPTIDYL-PROLYL CIS-TRANS ISOMERASE SLYD"/>
    <property type="match status" value="1"/>
</dbReference>
<evidence type="ECO:0000256" key="4">
    <source>
        <dbReference type="ARBA" id="ARBA00022490"/>
    </source>
</evidence>
<evidence type="ECO:0000256" key="1">
    <source>
        <dbReference type="ARBA" id="ARBA00000971"/>
    </source>
</evidence>
<name>H1L0Z9_9EURY</name>
<keyword evidence="7 8" id="KW-0413">Isomerase</keyword>
<dbReference type="PANTHER" id="PTHR47861:SF3">
    <property type="entry name" value="FKBP-TYPE PEPTIDYL-PROLYL CIS-TRANS ISOMERASE SLYD"/>
    <property type="match status" value="1"/>
</dbReference>
<evidence type="ECO:0000256" key="5">
    <source>
        <dbReference type="ARBA" id="ARBA00023110"/>
    </source>
</evidence>
<dbReference type="InterPro" id="IPR001179">
    <property type="entry name" value="PPIase_FKBP_dom"/>
</dbReference>
<evidence type="ECO:0000313" key="12">
    <source>
        <dbReference type="Proteomes" id="UP000003706"/>
    </source>
</evidence>
<comment type="caution">
    <text evidence="11">The sequence shown here is derived from an EMBL/GenBank/DDBJ whole genome shotgun (WGS) entry which is preliminary data.</text>
</comment>
<dbReference type="AlphaFoldDB" id="H1L0Z9"/>
<dbReference type="PROSITE" id="PS50059">
    <property type="entry name" value="FKBP_PPIASE"/>
    <property type="match status" value="1"/>
</dbReference>
<evidence type="ECO:0000256" key="3">
    <source>
        <dbReference type="ARBA" id="ARBA00006577"/>
    </source>
</evidence>
<evidence type="ECO:0000259" key="10">
    <source>
        <dbReference type="PROSITE" id="PS50059"/>
    </source>
</evidence>
<dbReference type="EC" id="5.2.1.8" evidence="9"/>
<dbReference type="Proteomes" id="UP000003706">
    <property type="component" value="Unassembled WGS sequence"/>
</dbReference>
<organism evidence="11 12">
    <name type="scientific">Methanotorris formicicus Mc-S-70</name>
    <dbReference type="NCBI Taxonomy" id="647171"/>
    <lineage>
        <taxon>Archaea</taxon>
        <taxon>Methanobacteriati</taxon>
        <taxon>Methanobacteriota</taxon>
        <taxon>Methanomada group</taxon>
        <taxon>Methanococci</taxon>
        <taxon>Methanococcales</taxon>
        <taxon>Methanocaldococcaceae</taxon>
        <taxon>Methanotorris</taxon>
    </lineage>
</organism>
<dbReference type="InterPro" id="IPR046357">
    <property type="entry name" value="PPIase_dom_sf"/>
</dbReference>
<reference evidence="11 12" key="1">
    <citation type="submission" date="2011-09" db="EMBL/GenBank/DDBJ databases">
        <title>The draft genome of Methanotorris formicicus Mc-S-70.</title>
        <authorList>
            <consortium name="US DOE Joint Genome Institute (JGI-PGF)"/>
            <person name="Lucas S."/>
            <person name="Han J."/>
            <person name="Lapidus A."/>
            <person name="Cheng J.-F."/>
            <person name="Goodwin L."/>
            <person name="Pitluck S."/>
            <person name="Peters L."/>
            <person name="Land M.L."/>
            <person name="Hauser L."/>
            <person name="Sieprawska-Lupa M."/>
            <person name="Takai K."/>
            <person name="Miyazaki J."/>
            <person name="Whitman W."/>
            <person name="Woyke T.J."/>
        </authorList>
    </citation>
    <scope>NUCLEOTIDE SEQUENCE [LARGE SCALE GENOMIC DNA]</scope>
    <source>
        <strain evidence="11 12">Mc-S-70</strain>
    </source>
</reference>
<keyword evidence="12" id="KW-1185">Reference proteome</keyword>
<evidence type="ECO:0000256" key="9">
    <source>
        <dbReference type="RuleBase" id="RU003915"/>
    </source>
</evidence>
<comment type="similarity">
    <text evidence="3 9">Belongs to the FKBP-type PPIase family.</text>
</comment>
<evidence type="ECO:0000256" key="2">
    <source>
        <dbReference type="ARBA" id="ARBA00004496"/>
    </source>
</evidence>
<comment type="subcellular location">
    <subcellularLocation>
        <location evidence="2">Cytoplasm</location>
    </subcellularLocation>
</comment>
<dbReference type="OrthoDB" id="8615at2157"/>
<keyword evidence="4" id="KW-0963">Cytoplasm</keyword>
<dbReference type="Gene3D" id="3.10.50.40">
    <property type="match status" value="1"/>
</dbReference>
<feature type="domain" description="PPIase FKBP-type" evidence="10">
    <location>
        <begin position="5"/>
        <end position="93"/>
    </location>
</feature>
<dbReference type="GO" id="GO:0003755">
    <property type="term" value="F:peptidyl-prolyl cis-trans isomerase activity"/>
    <property type="evidence" value="ECO:0007669"/>
    <property type="project" value="UniProtKB-UniRule"/>
</dbReference>
<evidence type="ECO:0000256" key="6">
    <source>
        <dbReference type="ARBA" id="ARBA00023186"/>
    </source>
</evidence>
<dbReference type="STRING" id="647171.MetfoDRAFT_1723"/>
<evidence type="ECO:0000256" key="7">
    <source>
        <dbReference type="ARBA" id="ARBA00023235"/>
    </source>
</evidence>
<dbReference type="SUPFAM" id="SSF54534">
    <property type="entry name" value="FKBP-like"/>
    <property type="match status" value="1"/>
</dbReference>
<comment type="catalytic activity">
    <reaction evidence="1 8 9">
        <text>[protein]-peptidylproline (omega=180) = [protein]-peptidylproline (omega=0)</text>
        <dbReference type="Rhea" id="RHEA:16237"/>
        <dbReference type="Rhea" id="RHEA-COMP:10747"/>
        <dbReference type="Rhea" id="RHEA-COMP:10748"/>
        <dbReference type="ChEBI" id="CHEBI:83833"/>
        <dbReference type="ChEBI" id="CHEBI:83834"/>
        <dbReference type="EC" id="5.2.1.8"/>
    </reaction>
</comment>
<dbReference type="GO" id="GO:0042026">
    <property type="term" value="P:protein refolding"/>
    <property type="evidence" value="ECO:0007669"/>
    <property type="project" value="UniProtKB-ARBA"/>
</dbReference>
<dbReference type="EMBL" id="AGJL01000056">
    <property type="protein sequence ID" value="EHP84258.1"/>
    <property type="molecule type" value="Genomic_DNA"/>
</dbReference>